<dbReference type="GO" id="GO:0015629">
    <property type="term" value="C:actin cytoskeleton"/>
    <property type="evidence" value="ECO:0007669"/>
    <property type="project" value="InterPro"/>
</dbReference>
<proteinExistence type="predicted"/>
<dbReference type="InterPro" id="IPR029982">
    <property type="entry name" value="Kptn"/>
</dbReference>
<dbReference type="GO" id="GO:0007015">
    <property type="term" value="P:actin filament organization"/>
    <property type="evidence" value="ECO:0007669"/>
    <property type="project" value="InterPro"/>
</dbReference>
<dbReference type="PANTHER" id="PTHR15435:SF2">
    <property type="entry name" value="KICSTOR COMPLEX PROTEIN KAPTIN"/>
    <property type="match status" value="1"/>
</dbReference>
<comment type="caution">
    <text evidence="1">The sequence shown here is derived from an EMBL/GenBank/DDBJ whole genome shotgun (WGS) entry which is preliminary data.</text>
</comment>
<reference evidence="1" key="1">
    <citation type="submission" date="2022-07" db="EMBL/GenBank/DDBJ databases">
        <title>Phylogenomic reconstructions and comparative analyses of Kickxellomycotina fungi.</title>
        <authorList>
            <person name="Reynolds N.K."/>
            <person name="Stajich J.E."/>
            <person name="Barry K."/>
            <person name="Grigoriev I.V."/>
            <person name="Crous P."/>
            <person name="Smith M.E."/>
        </authorList>
    </citation>
    <scope>NUCLEOTIDE SEQUENCE</scope>
    <source>
        <strain evidence="1">RSA 567</strain>
    </source>
</reference>
<evidence type="ECO:0000313" key="2">
    <source>
        <dbReference type="Proteomes" id="UP001151582"/>
    </source>
</evidence>
<evidence type="ECO:0000313" key="1">
    <source>
        <dbReference type="EMBL" id="KAJ1973861.1"/>
    </source>
</evidence>
<organism evidence="1 2">
    <name type="scientific">Dimargaris verticillata</name>
    <dbReference type="NCBI Taxonomy" id="2761393"/>
    <lineage>
        <taxon>Eukaryota</taxon>
        <taxon>Fungi</taxon>
        <taxon>Fungi incertae sedis</taxon>
        <taxon>Zoopagomycota</taxon>
        <taxon>Kickxellomycotina</taxon>
        <taxon>Dimargaritomycetes</taxon>
        <taxon>Dimargaritales</taxon>
        <taxon>Dimargaritaceae</taxon>
        <taxon>Dimargaris</taxon>
    </lineage>
</organism>
<dbReference type="EMBL" id="JANBQB010000744">
    <property type="protein sequence ID" value="KAJ1973861.1"/>
    <property type="molecule type" value="Genomic_DNA"/>
</dbReference>
<dbReference type="PANTHER" id="PTHR15435">
    <property type="entry name" value="KICSTOR COMPLEX PROTEIN KAPTIN"/>
    <property type="match status" value="1"/>
</dbReference>
<accession>A0A9W8E6P6</accession>
<name>A0A9W8E6P6_9FUNG</name>
<dbReference type="Proteomes" id="UP001151582">
    <property type="component" value="Unassembled WGS sequence"/>
</dbReference>
<dbReference type="OrthoDB" id="10267127at2759"/>
<feature type="non-terminal residue" evidence="1">
    <location>
        <position position="1"/>
    </location>
</feature>
<dbReference type="AlphaFoldDB" id="A0A9W8E6P6"/>
<gene>
    <name evidence="1" type="ORF">H4R34_004932</name>
</gene>
<sequence>RLIIYERAADHTFGVKWKRGFSYPIFGIHLYDVNQDGVDELVVVTMRGIHVLQPNLYFIRELVAGRLTQTPAS</sequence>
<protein>
    <recommendedName>
        <fullName evidence="3">VCBS repeat-containing protein</fullName>
    </recommendedName>
</protein>
<dbReference type="GO" id="GO:0034198">
    <property type="term" value="P:cellular response to amino acid starvation"/>
    <property type="evidence" value="ECO:0007669"/>
    <property type="project" value="TreeGrafter"/>
</dbReference>
<dbReference type="GO" id="GO:0051015">
    <property type="term" value="F:actin filament binding"/>
    <property type="evidence" value="ECO:0007669"/>
    <property type="project" value="TreeGrafter"/>
</dbReference>
<keyword evidence="2" id="KW-1185">Reference proteome</keyword>
<evidence type="ECO:0008006" key="3">
    <source>
        <dbReference type="Google" id="ProtNLM"/>
    </source>
</evidence>
<dbReference type="GO" id="GO:1904262">
    <property type="term" value="P:negative regulation of TORC1 signaling"/>
    <property type="evidence" value="ECO:0007669"/>
    <property type="project" value="TreeGrafter"/>
</dbReference>